<reference evidence="2" key="1">
    <citation type="submission" date="2020-12" db="EMBL/GenBank/DDBJ databases">
        <title>Clostridium thailandense sp. nov., a novel acetogenic bacterium isolated from peat land soil in Thailand.</title>
        <authorList>
            <person name="Chaikitkaew S."/>
            <person name="Birkeland N.K."/>
        </authorList>
    </citation>
    <scope>NUCLEOTIDE SEQUENCE</scope>
    <source>
        <strain evidence="2">DSM 17425</strain>
    </source>
</reference>
<gene>
    <name evidence="2" type="ORF">I6U51_18365</name>
</gene>
<dbReference type="EMBL" id="JAEEGB010000028">
    <property type="protein sequence ID" value="MBI6874636.1"/>
    <property type="molecule type" value="Genomic_DNA"/>
</dbReference>
<dbReference type="Proteomes" id="UP000622687">
    <property type="component" value="Unassembled WGS sequence"/>
</dbReference>
<name>A0A934M884_9CLOT</name>
<dbReference type="AlphaFoldDB" id="A0A934M884"/>
<evidence type="ECO:0000313" key="3">
    <source>
        <dbReference type="Proteomes" id="UP000622687"/>
    </source>
</evidence>
<comment type="caution">
    <text evidence="2">The sequence shown here is derived from an EMBL/GenBank/DDBJ whole genome shotgun (WGS) entry which is preliminary data.</text>
</comment>
<dbReference type="InterPro" id="IPR035985">
    <property type="entry name" value="Ubiquitin-activating_enz"/>
</dbReference>
<organism evidence="2 3">
    <name type="scientific">Clostridium aciditolerans</name>
    <dbReference type="NCBI Taxonomy" id="339861"/>
    <lineage>
        <taxon>Bacteria</taxon>
        <taxon>Bacillati</taxon>
        <taxon>Bacillota</taxon>
        <taxon>Clostridia</taxon>
        <taxon>Eubacteriales</taxon>
        <taxon>Clostridiaceae</taxon>
        <taxon>Clostridium</taxon>
    </lineage>
</organism>
<dbReference type="Pfam" id="PF00899">
    <property type="entry name" value="ThiF"/>
    <property type="match status" value="1"/>
</dbReference>
<dbReference type="PANTHER" id="PTHR43267">
    <property type="entry name" value="TRNA THREONYLCARBAMOYLADENOSINE DEHYDRATASE"/>
    <property type="match status" value="1"/>
</dbReference>
<dbReference type="Gene3D" id="3.40.50.720">
    <property type="entry name" value="NAD(P)-binding Rossmann-like Domain"/>
    <property type="match status" value="1"/>
</dbReference>
<dbReference type="RefSeq" id="WP_211144021.1">
    <property type="nucleotide sequence ID" value="NZ_JAEEGB010000028.1"/>
</dbReference>
<dbReference type="InterPro" id="IPR045886">
    <property type="entry name" value="ThiF/MoeB/HesA"/>
</dbReference>
<accession>A0A934M884</accession>
<dbReference type="PANTHER" id="PTHR43267:SF1">
    <property type="entry name" value="TRNA THREONYLCARBAMOYLADENOSINE DEHYDRATASE"/>
    <property type="match status" value="1"/>
</dbReference>
<dbReference type="GO" id="GO:0061503">
    <property type="term" value="F:tRNA threonylcarbamoyladenosine dehydratase"/>
    <property type="evidence" value="ECO:0007669"/>
    <property type="project" value="TreeGrafter"/>
</dbReference>
<evidence type="ECO:0000313" key="2">
    <source>
        <dbReference type="EMBL" id="MBI6874636.1"/>
    </source>
</evidence>
<protein>
    <submittedName>
        <fullName evidence="2">HesA/MoeB/ThiF family protein</fullName>
    </submittedName>
</protein>
<evidence type="ECO:0000259" key="1">
    <source>
        <dbReference type="Pfam" id="PF00899"/>
    </source>
</evidence>
<dbReference type="GO" id="GO:0061504">
    <property type="term" value="P:cyclic threonylcarbamoyladenosine biosynthetic process"/>
    <property type="evidence" value="ECO:0007669"/>
    <property type="project" value="TreeGrafter"/>
</dbReference>
<keyword evidence="3" id="KW-1185">Reference proteome</keyword>
<dbReference type="CDD" id="cd00757">
    <property type="entry name" value="ThiF_MoeB_HesA_family"/>
    <property type="match status" value="1"/>
</dbReference>
<feature type="domain" description="THIF-type NAD/FAD binding fold" evidence="1">
    <location>
        <begin position="4"/>
        <end position="224"/>
    </location>
</feature>
<dbReference type="GO" id="GO:0008641">
    <property type="term" value="F:ubiquitin-like modifier activating enzyme activity"/>
    <property type="evidence" value="ECO:0007669"/>
    <property type="project" value="InterPro"/>
</dbReference>
<dbReference type="InterPro" id="IPR000594">
    <property type="entry name" value="ThiF_NAD_FAD-bd"/>
</dbReference>
<proteinExistence type="predicted"/>
<dbReference type="SUPFAM" id="SSF69572">
    <property type="entry name" value="Activating enzymes of the ubiquitin-like proteins"/>
    <property type="match status" value="1"/>
</dbReference>
<sequence>MERYSRNMQTLSSEENDKLENYKACVIGCGGLGGYVIEMLGRIGVGYITAVDGDVFQESNLNRQILSDIHSLGKSKSIVAKKRMMNINPLIEVNAINEFLTKENYFEILNGHDIIVDALDSIDARLMLQDACEELNIPLVSGAIAGWYGHVTTVYPGDKTLNIIYGKKVGKGVEAKLGNPSFTPALVASIEVSEVIKVLIGRGELLRKRILFIDTLNQDYEVIEYQR</sequence>